<keyword evidence="1" id="KW-0378">Hydrolase</keyword>
<organism evidence="1 2">
    <name type="scientific">Carnobacterium phage cd4</name>
    <dbReference type="NCBI Taxonomy" id="2849246"/>
    <lineage>
        <taxon>Viruses</taxon>
        <taxon>Duplodnaviria</taxon>
        <taxon>Heunggongvirae</taxon>
        <taxon>Uroviricota</taxon>
        <taxon>Caudoviricetes</taxon>
        <taxon>Carnodivirus</taxon>
        <taxon>Carnodivirus cd4-like</taxon>
    </lineage>
</organism>
<dbReference type="Gene3D" id="3.90.320.10">
    <property type="match status" value="1"/>
</dbReference>
<accession>A0AAE7SQL4</accession>
<sequence length="356" mass="40774">MELGEILVDSTKRGILASKTLDPTTAQNIAEKFAEEWDKFCLTGFTVDDEIQADLYEMYVPYLRKRNKPPKVKGVPFYRTSATGADLAQLAMAARDDKREDSRDMQAHQARWVQIGTAVGDIVQMNVLMMEKHYERLLGEKPSFRFERLETGEPNFEQFSTKYVTTTYKDETFAFGGSVDGVLIYTDEDGNETRIGLEVKSKQGSPAKTSAFSMRWADQKHQAQTTAYAMLHDLDKYMVVYVNCAHQGWNLTPEQYDKTPDVRVFGFDFTEDDKLKVLEHFAEATRCGRTGEMPLPKSSGWLFNSYKREIALELTEEQVKTIEADIKALPKTKAYDRQRNDGRKMLDDIKKLRKLG</sequence>
<dbReference type="Proteomes" id="UP000828872">
    <property type="component" value="Segment"/>
</dbReference>
<proteinExistence type="predicted"/>
<gene>
    <name evidence="1" type="ORF">cd4_065</name>
</gene>
<keyword evidence="1" id="KW-0269">Exonuclease</keyword>
<reference evidence="1 2" key="1">
    <citation type="journal article" date="2021" name="Microbiol. Resour. Announc.">
        <title>Genome Sequences of Bacteriophages cd2, cd3, and cd4, which Specifically Target Carnobacterium divergens.</title>
        <authorList>
            <person name="Zhang P."/>
            <person name="Britton A.P."/>
            <person name="Visser K.A."/>
            <person name="Welke C.A."/>
            <person name="Wassink H."/>
            <person name="Prins E."/>
            <person name="Yang X."/>
            <person name="Martin-Visscher L.A."/>
        </authorList>
    </citation>
    <scope>NUCLEOTIDE SEQUENCE [LARGE SCALE GENOMIC DNA]</scope>
    <source>
        <strain evidence="2">cd4</strain>
    </source>
</reference>
<dbReference type="GO" id="GO:0004527">
    <property type="term" value="F:exonuclease activity"/>
    <property type="evidence" value="ECO:0007669"/>
    <property type="project" value="UniProtKB-KW"/>
</dbReference>
<keyword evidence="1" id="KW-0540">Nuclease</keyword>
<evidence type="ECO:0000313" key="1">
    <source>
        <dbReference type="EMBL" id="QXP45337.1"/>
    </source>
</evidence>
<dbReference type="InterPro" id="IPR011604">
    <property type="entry name" value="PDDEXK-like_dom_sf"/>
</dbReference>
<dbReference type="EMBL" id="MZ399596">
    <property type="protein sequence ID" value="QXP45337.1"/>
    <property type="molecule type" value="Genomic_DNA"/>
</dbReference>
<keyword evidence="2" id="KW-1185">Reference proteome</keyword>
<protein>
    <submittedName>
        <fullName evidence="1">Exonuclease</fullName>
    </submittedName>
</protein>
<name>A0AAE7SQL4_9CAUD</name>
<evidence type="ECO:0000313" key="2">
    <source>
        <dbReference type="Proteomes" id="UP000828872"/>
    </source>
</evidence>